<dbReference type="Proteomes" id="UP000054783">
    <property type="component" value="Unassembled WGS sequence"/>
</dbReference>
<dbReference type="AlphaFoldDB" id="A0A0V1A4I2"/>
<evidence type="ECO:0000313" key="1">
    <source>
        <dbReference type="EMBL" id="KRY19759.1"/>
    </source>
</evidence>
<evidence type="ECO:0000313" key="2">
    <source>
        <dbReference type="Proteomes" id="UP000054783"/>
    </source>
</evidence>
<comment type="caution">
    <text evidence="1">The sequence shown here is derived from an EMBL/GenBank/DDBJ whole genome shotgun (WGS) entry which is preliminary data.</text>
</comment>
<feature type="non-terminal residue" evidence="1">
    <location>
        <position position="1"/>
    </location>
</feature>
<sequence length="88" mass="9926">LSSILVQIPQTQRSIIAGRDEHCTTDETQICNSTHMCTSLDAIDLRLPIHNFNLTTFNKCKMKIQFRTTSLLLDNQIIGPMATTAMNF</sequence>
<accession>A0A0V1A4I2</accession>
<name>A0A0V1A4I2_9BILA</name>
<protein>
    <submittedName>
        <fullName evidence="1">Uncharacterized protein</fullName>
    </submittedName>
</protein>
<gene>
    <name evidence="1" type="ORF">T12_10529</name>
</gene>
<organism evidence="1 2">
    <name type="scientific">Trichinella patagoniensis</name>
    <dbReference type="NCBI Taxonomy" id="990121"/>
    <lineage>
        <taxon>Eukaryota</taxon>
        <taxon>Metazoa</taxon>
        <taxon>Ecdysozoa</taxon>
        <taxon>Nematoda</taxon>
        <taxon>Enoplea</taxon>
        <taxon>Dorylaimia</taxon>
        <taxon>Trichinellida</taxon>
        <taxon>Trichinellidae</taxon>
        <taxon>Trichinella</taxon>
    </lineage>
</organism>
<reference evidence="1 2" key="1">
    <citation type="submission" date="2015-01" db="EMBL/GenBank/DDBJ databases">
        <title>Evolution of Trichinella species and genotypes.</title>
        <authorList>
            <person name="Korhonen P.K."/>
            <person name="Edoardo P."/>
            <person name="Giuseppe L.R."/>
            <person name="Gasser R.B."/>
        </authorList>
    </citation>
    <scope>NUCLEOTIDE SEQUENCE [LARGE SCALE GENOMIC DNA]</scope>
    <source>
        <strain evidence="1">ISS2496</strain>
    </source>
</reference>
<dbReference type="EMBL" id="JYDQ01000032">
    <property type="protein sequence ID" value="KRY19759.1"/>
    <property type="molecule type" value="Genomic_DNA"/>
</dbReference>
<proteinExistence type="predicted"/>
<keyword evidence="2" id="KW-1185">Reference proteome</keyword>